<dbReference type="EMBL" id="DUHT01000003">
    <property type="protein sequence ID" value="HIH64070.1"/>
    <property type="molecule type" value="Genomic_DNA"/>
</dbReference>
<accession>A0A7J4MUV0</accession>
<feature type="domain" description="NurA" evidence="1">
    <location>
        <begin position="8"/>
        <end position="72"/>
    </location>
</feature>
<organism evidence="2 3">
    <name type="scientific">Methanothermobacter thermautotrophicus</name>
    <name type="common">Methanobacterium thermoformicicum</name>
    <dbReference type="NCBI Taxonomy" id="145262"/>
    <lineage>
        <taxon>Archaea</taxon>
        <taxon>Methanobacteriati</taxon>
        <taxon>Methanobacteriota</taxon>
        <taxon>Methanomada group</taxon>
        <taxon>Methanobacteria</taxon>
        <taxon>Methanobacteriales</taxon>
        <taxon>Methanobacteriaceae</taxon>
        <taxon>Methanothermobacter</taxon>
    </lineage>
</organism>
<evidence type="ECO:0000259" key="1">
    <source>
        <dbReference type="Pfam" id="PF09376"/>
    </source>
</evidence>
<evidence type="ECO:0000313" key="2">
    <source>
        <dbReference type="EMBL" id="HIH64070.1"/>
    </source>
</evidence>
<dbReference type="Pfam" id="PF09376">
    <property type="entry name" value="NurA"/>
    <property type="match status" value="1"/>
</dbReference>
<evidence type="ECO:0000313" key="3">
    <source>
        <dbReference type="Proteomes" id="UP000538031"/>
    </source>
</evidence>
<protein>
    <submittedName>
        <fullName evidence="2">DNA double-strand break repair nuclease NurA</fullName>
    </submittedName>
</protein>
<dbReference type="InterPro" id="IPR018977">
    <property type="entry name" value="NurA_domain"/>
</dbReference>
<name>A0A7J4MUV0_METTF</name>
<reference evidence="3" key="1">
    <citation type="journal article" date="2020" name="bioRxiv">
        <title>A rank-normalized archaeal taxonomy based on genome phylogeny resolves widespread incomplete and uneven classifications.</title>
        <authorList>
            <person name="Rinke C."/>
            <person name="Chuvochina M."/>
            <person name="Mussig A.J."/>
            <person name="Chaumeil P.-A."/>
            <person name="Waite D.W."/>
            <person name="Whitman W.B."/>
            <person name="Parks D.H."/>
            <person name="Hugenholtz P."/>
        </authorList>
    </citation>
    <scope>NUCLEOTIDE SEQUENCE [LARGE SCALE GENOMIC DNA]</scope>
</reference>
<sequence length="86" mass="10245">MKLKFPVLDAFFKSLEFTVFYARFEDDKGVLKFEVPQRVSMGRIEDYLENMMSSSVDGYHYLLRRVKDDVRITEDDMDVISGMIYR</sequence>
<proteinExistence type="predicted"/>
<dbReference type="Proteomes" id="UP000538031">
    <property type="component" value="Unassembled WGS sequence"/>
</dbReference>
<comment type="caution">
    <text evidence="2">The sequence shown here is derived from an EMBL/GenBank/DDBJ whole genome shotgun (WGS) entry which is preliminary data.</text>
</comment>
<dbReference type="AlphaFoldDB" id="A0A7J4MUV0"/>
<gene>
    <name evidence="2" type="ORF">HA285_00445</name>
</gene>